<dbReference type="RefSeq" id="WP_173815032.1">
    <property type="nucleotide sequence ID" value="NZ_JAAITX010000008.1"/>
</dbReference>
<keyword evidence="3 6" id="KW-0464">Manganese</keyword>
<dbReference type="SUPFAM" id="SSF50443">
    <property type="entry name" value="FucI/AraA C-terminal domain-like"/>
    <property type="match status" value="1"/>
</dbReference>
<dbReference type="PANTHER" id="PTHR38464:SF1">
    <property type="entry name" value="L-ARABINOSE ISOMERASE"/>
    <property type="match status" value="1"/>
</dbReference>
<evidence type="ECO:0000313" key="12">
    <source>
        <dbReference type="Proteomes" id="UP000528555"/>
    </source>
</evidence>
<dbReference type="EMBL" id="JAAITX010000008">
    <property type="protein sequence ID" value="NVH59141.1"/>
    <property type="molecule type" value="Genomic_DNA"/>
</dbReference>
<comment type="similarity">
    <text evidence="6">Belongs to the arabinose isomerase family.</text>
</comment>
<dbReference type="GO" id="GO:0005829">
    <property type="term" value="C:cytosol"/>
    <property type="evidence" value="ECO:0007669"/>
    <property type="project" value="TreeGrafter"/>
</dbReference>
<feature type="domain" description="L-arabinose isomerase N-terminal" evidence="7">
    <location>
        <begin position="7"/>
        <end position="173"/>
    </location>
</feature>
<dbReference type="GO" id="GO:0008733">
    <property type="term" value="F:L-arabinose isomerase activity"/>
    <property type="evidence" value="ECO:0007669"/>
    <property type="project" value="UniProtKB-UniRule"/>
</dbReference>
<dbReference type="InterPro" id="IPR009015">
    <property type="entry name" value="Fucose_isomerase_N/cen_sf"/>
</dbReference>
<protein>
    <recommendedName>
        <fullName evidence="6">L-arabinose isomerase</fullName>
        <ecNumber evidence="6">5.3.1.4</ecNumber>
    </recommendedName>
</protein>
<evidence type="ECO:0000313" key="11">
    <source>
        <dbReference type="EMBL" id="NVH59141.1"/>
    </source>
</evidence>
<dbReference type="InterPro" id="IPR055390">
    <property type="entry name" value="AraA_central"/>
</dbReference>
<keyword evidence="1 6" id="KW-0479">Metal-binding</keyword>
<dbReference type="Proteomes" id="UP000528555">
    <property type="component" value="Unassembled WGS sequence"/>
</dbReference>
<keyword evidence="5 6" id="KW-0119">Carbohydrate metabolism</keyword>
<comment type="function">
    <text evidence="6">Catalyzes the conversion of L-arabinose to L-ribulose.</text>
</comment>
<reference evidence="12 13" key="1">
    <citation type="journal article" date="2020" name="Cell Host Microbe">
        <title>Functional and Genomic Variation between Human-Derived Isolates of Lachnospiraceae Reveals Inter- and Intra-Species Diversity.</title>
        <authorList>
            <person name="Sorbara M.T."/>
            <person name="Littmann E.R."/>
            <person name="Fontana E."/>
            <person name="Moody T.U."/>
            <person name="Kohout C.E."/>
            <person name="Gjonbalaj M."/>
            <person name="Eaton V."/>
            <person name="Seok R."/>
            <person name="Leiner I.M."/>
            <person name="Pamer E.G."/>
        </authorList>
    </citation>
    <scope>NUCLEOTIDE SEQUENCE [LARGE SCALE GENOMIC DNA]</scope>
    <source>
        <strain evidence="11 12">MSK.17.11</strain>
        <strain evidence="10 13">MSK.17.38</strain>
    </source>
</reference>
<feature type="binding site" evidence="6">
    <location>
        <position position="306"/>
    </location>
    <ligand>
        <name>Mn(2+)</name>
        <dbReference type="ChEBI" id="CHEBI:29035"/>
    </ligand>
</feature>
<feature type="binding site" evidence="6">
    <location>
        <position position="352"/>
    </location>
    <ligand>
        <name>Mn(2+)</name>
        <dbReference type="ChEBI" id="CHEBI:29035"/>
    </ligand>
</feature>
<keyword evidence="4 6" id="KW-0413">Isomerase</keyword>
<dbReference type="Proteomes" id="UP000701680">
    <property type="component" value="Unassembled WGS sequence"/>
</dbReference>
<sequence>MLTTKKYQFWFCTGSQDLYGDECLEHVAEHSKIMVERLNASGNLPFELVWKPTLLTNEMIRKTFNEANNDENCAGVITWCHTFSPAKSWIMGLQEYRKPLLHFHTQFNREIPYDTIDMDFMNENQAAHGDREFGHIFTRLGKVRKIVMGYWEDADVQKRIGDWMRTAVGVVESRHVRVMRIADNMRNVAVTEGDKVEAQIKFGWEVDAYPVNEIAEAVACVSQADIDTLVEEYYDKYDILLEGRDEKEFRRHVAVQAGIEIGFERFLEEKNYQAIVTHFGDLGALQQLPGLAIQRLMEKGYGFGGEGDWKTAAMVRVMKVMAQGVKDAKGTSFMEDYTYNLVPDKEGILQAHMLEVCPTIADGPISIKCQPLSMGDREDPARLVFTSKTGSAIATSLIDLGDRFRLIINDVDCKKTEKPMPKLPVATAFWTPQPNLQTGAEAWILAGGAHHTAFSYDLTAEQMGDWAEAMGIEAVYIDKNTNIRQFKNELRWNDAVYRR</sequence>
<name>A0A850HML5_9FIRM</name>
<dbReference type="InterPro" id="IPR038583">
    <property type="entry name" value="AraA_N_sf"/>
</dbReference>
<evidence type="ECO:0000256" key="3">
    <source>
        <dbReference type="ARBA" id="ARBA00023211"/>
    </source>
</evidence>
<dbReference type="InterPro" id="IPR024664">
    <property type="entry name" value="Ara_Isoase_C"/>
</dbReference>
<dbReference type="EC" id="5.3.1.4" evidence="6"/>
<dbReference type="InterPro" id="IPR004216">
    <property type="entry name" value="Fuc/Ara_isomerase_C"/>
</dbReference>
<organism evidence="11 12">
    <name type="scientific">Dorea phocaeensis</name>
    <dbReference type="NCBI Taxonomy" id="2040291"/>
    <lineage>
        <taxon>Bacteria</taxon>
        <taxon>Bacillati</taxon>
        <taxon>Bacillota</taxon>
        <taxon>Clostridia</taxon>
        <taxon>Lachnospirales</taxon>
        <taxon>Lachnospiraceae</taxon>
        <taxon>Dorea</taxon>
    </lineage>
</organism>
<dbReference type="AlphaFoldDB" id="A0A850HML5"/>
<gene>
    <name evidence="6 11" type="primary">araA</name>
    <name evidence="11" type="ORF">G5A66_10925</name>
    <name evidence="10" type="ORF">G5A75_10950</name>
</gene>
<dbReference type="NCBIfam" id="NF002795">
    <property type="entry name" value="PRK02929.1"/>
    <property type="match status" value="1"/>
</dbReference>
<evidence type="ECO:0000313" key="13">
    <source>
        <dbReference type="Proteomes" id="UP000701680"/>
    </source>
</evidence>
<feature type="domain" description="L-arabinose isomerase central" evidence="9">
    <location>
        <begin position="177"/>
        <end position="324"/>
    </location>
</feature>
<comment type="caution">
    <text evidence="11">The sequence shown here is derived from an EMBL/GenBank/DDBJ whole genome shotgun (WGS) entry which is preliminary data.</text>
</comment>
<dbReference type="Gene3D" id="3.40.50.10940">
    <property type="match status" value="1"/>
</dbReference>
<feature type="domain" description="L-arabinose isomerase C-terminal" evidence="8">
    <location>
        <begin position="330"/>
        <end position="473"/>
    </location>
</feature>
<dbReference type="Pfam" id="PF24856">
    <property type="entry name" value="AraA_central"/>
    <property type="match status" value="1"/>
</dbReference>
<dbReference type="GO" id="GO:0019569">
    <property type="term" value="P:L-arabinose catabolic process to D-xylulose 5-phosphate"/>
    <property type="evidence" value="ECO:0007669"/>
    <property type="project" value="UniProtKB-UniRule"/>
</dbReference>
<feature type="binding site" evidence="6">
    <location>
        <position position="451"/>
    </location>
    <ligand>
        <name>Mn(2+)</name>
        <dbReference type="ChEBI" id="CHEBI:29035"/>
    </ligand>
</feature>
<accession>A0A850HML5</accession>
<dbReference type="Pfam" id="PF11762">
    <property type="entry name" value="Arabinose_Iso_C"/>
    <property type="match status" value="1"/>
</dbReference>
<reference evidence="11" key="2">
    <citation type="submission" date="2020-02" db="EMBL/GenBank/DDBJ databases">
        <authorList>
            <person name="Littmann E."/>
            <person name="Sorbara M."/>
        </authorList>
    </citation>
    <scope>NUCLEOTIDE SEQUENCE</scope>
    <source>
        <strain evidence="11">MSK.17.11</strain>
        <strain evidence="10">MSK.17.38</strain>
    </source>
</reference>
<dbReference type="HAMAP" id="MF_00519">
    <property type="entry name" value="Arabinose_Isome"/>
    <property type="match status" value="1"/>
</dbReference>
<comment type="catalytic activity">
    <reaction evidence="6">
        <text>beta-L-arabinopyranose = L-ribulose</text>
        <dbReference type="Rhea" id="RHEA:14821"/>
        <dbReference type="ChEBI" id="CHEBI:16880"/>
        <dbReference type="ChEBI" id="CHEBI:40886"/>
        <dbReference type="EC" id="5.3.1.4"/>
    </reaction>
</comment>
<dbReference type="EMBL" id="JAAIUO010000008">
    <property type="protein sequence ID" value="NSK15368.1"/>
    <property type="molecule type" value="Genomic_DNA"/>
</dbReference>
<dbReference type="GO" id="GO:0030145">
    <property type="term" value="F:manganese ion binding"/>
    <property type="evidence" value="ECO:0007669"/>
    <property type="project" value="UniProtKB-UniRule"/>
</dbReference>
<evidence type="ECO:0000259" key="8">
    <source>
        <dbReference type="Pfam" id="PF11762"/>
    </source>
</evidence>
<evidence type="ECO:0000313" key="10">
    <source>
        <dbReference type="EMBL" id="NSK15368.1"/>
    </source>
</evidence>
<evidence type="ECO:0000256" key="2">
    <source>
        <dbReference type="ARBA" id="ARBA00022935"/>
    </source>
</evidence>
<evidence type="ECO:0000259" key="9">
    <source>
        <dbReference type="Pfam" id="PF24856"/>
    </source>
</evidence>
<dbReference type="InterPro" id="IPR055389">
    <property type="entry name" value="AraA_N"/>
</dbReference>
<evidence type="ECO:0000256" key="5">
    <source>
        <dbReference type="ARBA" id="ARBA00023277"/>
    </source>
</evidence>
<dbReference type="UniPathway" id="UPA00145">
    <property type="reaction ID" value="UER00565"/>
</dbReference>
<dbReference type="Pfam" id="PF02610">
    <property type="entry name" value="AraA_N"/>
    <property type="match status" value="1"/>
</dbReference>
<dbReference type="PANTHER" id="PTHR38464">
    <property type="entry name" value="L-ARABINOSE ISOMERASE"/>
    <property type="match status" value="1"/>
</dbReference>
<evidence type="ECO:0000256" key="6">
    <source>
        <dbReference type="HAMAP-Rule" id="MF_00519"/>
    </source>
</evidence>
<comment type="cofactor">
    <cofactor evidence="6">
        <name>Mn(2+)</name>
        <dbReference type="ChEBI" id="CHEBI:29035"/>
    </cofactor>
    <text evidence="6">Binds 1 Mn(2+) ion per subunit.</text>
</comment>
<dbReference type="InterPro" id="IPR003762">
    <property type="entry name" value="Lara_isomerase"/>
</dbReference>
<evidence type="ECO:0000259" key="7">
    <source>
        <dbReference type="Pfam" id="PF02610"/>
    </source>
</evidence>
<dbReference type="SUPFAM" id="SSF53743">
    <property type="entry name" value="FucI/AraA N-terminal and middle domains"/>
    <property type="match status" value="1"/>
</dbReference>
<keyword evidence="12" id="KW-1185">Reference proteome</keyword>
<dbReference type="PIRSF" id="PIRSF001478">
    <property type="entry name" value="L-ara_isomerase"/>
    <property type="match status" value="1"/>
</dbReference>
<feature type="binding site" evidence="6">
    <location>
        <position position="335"/>
    </location>
    <ligand>
        <name>Mn(2+)</name>
        <dbReference type="ChEBI" id="CHEBI:29035"/>
    </ligand>
</feature>
<evidence type="ECO:0000256" key="4">
    <source>
        <dbReference type="ARBA" id="ARBA00023235"/>
    </source>
</evidence>
<keyword evidence="2 6" id="KW-0054">Arabinose catabolism</keyword>
<evidence type="ECO:0000256" key="1">
    <source>
        <dbReference type="ARBA" id="ARBA00022723"/>
    </source>
</evidence>
<proteinExistence type="inferred from homology"/>
<comment type="pathway">
    <text evidence="6">Carbohydrate degradation; L-arabinose degradation via L-ribulose; D-xylulose 5-phosphate from L-arabinose (bacterial route): step 1/3.</text>
</comment>